<sequence>MEETEKLLQSTIRANKTGHFMWIGSDSWGAKNYPVRDQESAAEGAITILPRRTALVVAVESFKNSIAGVGKTKEKFRWNSMDRYNPIESHQDPANMSVVSRGFMCAVAEHTGNPTFM</sequence>
<reference evidence="1 2" key="1">
    <citation type="submission" date="2023-09" db="EMBL/GenBank/DDBJ databases">
        <title>Genomes of two closely related lineages of the louse Polyplax serrata with different host specificities.</title>
        <authorList>
            <person name="Martinu J."/>
            <person name="Tarabai H."/>
            <person name="Stefka J."/>
            <person name="Hypsa V."/>
        </authorList>
    </citation>
    <scope>NUCLEOTIDE SEQUENCE [LARGE SCALE GENOMIC DNA]</scope>
    <source>
        <strain evidence="1">98ZLc_SE</strain>
    </source>
</reference>
<comment type="caution">
    <text evidence="1">The sequence shown here is derived from an EMBL/GenBank/DDBJ whole genome shotgun (WGS) entry which is preliminary data.</text>
</comment>
<keyword evidence="2" id="KW-1185">Reference proteome</keyword>
<gene>
    <name evidence="1" type="ORF">RUM44_006468</name>
</gene>
<organism evidence="1 2">
    <name type="scientific">Polyplax serrata</name>
    <name type="common">Common mouse louse</name>
    <dbReference type="NCBI Taxonomy" id="468196"/>
    <lineage>
        <taxon>Eukaryota</taxon>
        <taxon>Metazoa</taxon>
        <taxon>Ecdysozoa</taxon>
        <taxon>Arthropoda</taxon>
        <taxon>Hexapoda</taxon>
        <taxon>Insecta</taxon>
        <taxon>Pterygota</taxon>
        <taxon>Neoptera</taxon>
        <taxon>Paraneoptera</taxon>
        <taxon>Psocodea</taxon>
        <taxon>Troctomorpha</taxon>
        <taxon>Phthiraptera</taxon>
        <taxon>Anoplura</taxon>
        <taxon>Polyplacidae</taxon>
        <taxon>Polyplax</taxon>
    </lineage>
</organism>
<evidence type="ECO:0000313" key="2">
    <source>
        <dbReference type="Proteomes" id="UP001359485"/>
    </source>
</evidence>
<protein>
    <submittedName>
        <fullName evidence="1">Uncharacterized protein</fullName>
    </submittedName>
</protein>
<dbReference type="Proteomes" id="UP001359485">
    <property type="component" value="Unassembled WGS sequence"/>
</dbReference>
<dbReference type="SUPFAM" id="SSF53822">
    <property type="entry name" value="Periplasmic binding protein-like I"/>
    <property type="match status" value="1"/>
</dbReference>
<evidence type="ECO:0000313" key="1">
    <source>
        <dbReference type="EMBL" id="KAK6620068.1"/>
    </source>
</evidence>
<dbReference type="Gene3D" id="3.40.50.2300">
    <property type="match status" value="1"/>
</dbReference>
<proteinExistence type="predicted"/>
<dbReference type="EMBL" id="JAWJWF010000048">
    <property type="protein sequence ID" value="KAK6620068.1"/>
    <property type="molecule type" value="Genomic_DNA"/>
</dbReference>
<accession>A0ABR1AI61</accession>
<dbReference type="InterPro" id="IPR028082">
    <property type="entry name" value="Peripla_BP_I"/>
</dbReference>
<name>A0ABR1AI61_POLSC</name>